<keyword evidence="4" id="KW-0524">Neurogenesis</keyword>
<evidence type="ECO:0000256" key="12">
    <source>
        <dbReference type="PROSITE-ProRule" id="PRU00108"/>
    </source>
</evidence>
<dbReference type="PANTHER" id="PTHR46110">
    <property type="entry name" value="HOMEOBOX PROTEIN HMX"/>
    <property type="match status" value="1"/>
</dbReference>
<evidence type="ECO:0000256" key="1">
    <source>
        <dbReference type="ARBA" id="ARBA00004123"/>
    </source>
</evidence>
<dbReference type="STRING" id="33528.ENSGAFP00000008325"/>
<comment type="subcellular location">
    <subcellularLocation>
        <location evidence="1 12 13">Nucleus</location>
    </subcellularLocation>
</comment>
<feature type="region of interest" description="Disordered" evidence="14">
    <location>
        <begin position="368"/>
        <end position="449"/>
    </location>
</feature>
<dbReference type="PROSITE" id="PS00027">
    <property type="entry name" value="HOMEOBOX_1"/>
    <property type="match status" value="2"/>
</dbReference>
<dbReference type="PRINTS" id="PR00024">
    <property type="entry name" value="HOMEOBOX"/>
</dbReference>
<dbReference type="InterPro" id="IPR009057">
    <property type="entry name" value="Homeodomain-like_sf"/>
</dbReference>
<comment type="similarity">
    <text evidence="10">Belongs to the HMX homeobox family.</text>
</comment>
<sequence>MVQRVGHPRYDQPLREFCAWISNNGTSWSANTSFSDFSISAEVVMLDDKAPRSQLGAPSFYIENLLRTSGADSSAGESVETSGFKVWGAAPIPVVCRVLETGQPLQKTGDIYGSSITDKWGVHATQRRGDYQVLPDSAEESDESEEKRDDSSTNDKEEETVQSSCILQEDNCDTGEVKMLRKKKTRTVFSRTQVFQLESTFDLKRYLSSTERAGLAASLQLTETQVKIWFQNRRNKWKRQITADIESGGAVVPYAAHRVVRVPVVYREDIGTPLTLGGLPQGSPPVVGKLLIPHPSGITGSCECQSQRWKGSDAARRVRVWNPAGAHEMPENMSKEDGPSRSACFTFTIDNILNLKQRQDGARLDALKEQRDTGSRSDFQRRCEEAWDVPKKDDSESDETVKPTVHSAERGESAAPLTAASSPEAQSAHGPEPHQQQQQSAADTKAGVKKKTRTIFSKRQIFQLEATFDMKRYLSSSERACLASSLQLTETQVKIWFQNRRNKLKRQLSTDMEGPLAAEHFAEAGKNSQLPSFYKDSSLLGGCLLPMPFPVVYPTANAAPYIYFSNSAKYFGLFDGD</sequence>
<dbReference type="EMBL" id="NHOQ01000739">
    <property type="protein sequence ID" value="PWA28883.1"/>
    <property type="molecule type" value="Genomic_DNA"/>
</dbReference>
<feature type="DNA-binding region" description="Homeobox" evidence="12">
    <location>
        <begin position="449"/>
        <end position="508"/>
    </location>
</feature>
<keyword evidence="17" id="KW-1185">Reference proteome</keyword>
<dbReference type="GO" id="GO:0000977">
    <property type="term" value="F:RNA polymerase II transcription regulatory region sequence-specific DNA binding"/>
    <property type="evidence" value="ECO:0007669"/>
    <property type="project" value="TreeGrafter"/>
</dbReference>
<evidence type="ECO:0000256" key="10">
    <source>
        <dbReference type="ARBA" id="ARBA00038165"/>
    </source>
</evidence>
<evidence type="ECO:0000313" key="16">
    <source>
        <dbReference type="EMBL" id="PWA28883.1"/>
    </source>
</evidence>
<feature type="domain" description="Homeobox" evidence="15">
    <location>
        <begin position="180"/>
        <end position="240"/>
    </location>
</feature>
<evidence type="ECO:0000256" key="11">
    <source>
        <dbReference type="ARBA" id="ARBA00053510"/>
    </source>
</evidence>
<dbReference type="SUPFAM" id="SSF46689">
    <property type="entry name" value="Homeodomain-like"/>
    <property type="match status" value="2"/>
</dbReference>
<keyword evidence="6 12" id="KW-0238">DNA-binding</keyword>
<dbReference type="Pfam" id="PF00046">
    <property type="entry name" value="Homeodomain"/>
    <property type="match status" value="2"/>
</dbReference>
<evidence type="ECO:0000256" key="14">
    <source>
        <dbReference type="SAM" id="MobiDB-lite"/>
    </source>
</evidence>
<dbReference type="FunFam" id="1.10.10.60:FF:000053">
    <property type="entry name" value="H6 family homeobox 2"/>
    <property type="match status" value="2"/>
</dbReference>
<keyword evidence="7 12" id="KW-0371">Homeobox</keyword>
<keyword evidence="3" id="KW-0221">Differentiation</keyword>
<name>A0A315W266_GAMAF</name>
<dbReference type="InterPro" id="IPR051300">
    <property type="entry name" value="HMX_Homeobox_TF"/>
</dbReference>
<dbReference type="SMART" id="SM00389">
    <property type="entry name" value="HOX"/>
    <property type="match status" value="2"/>
</dbReference>
<evidence type="ECO:0000256" key="5">
    <source>
        <dbReference type="ARBA" id="ARBA00023015"/>
    </source>
</evidence>
<dbReference type="InterPro" id="IPR017970">
    <property type="entry name" value="Homeobox_CS"/>
</dbReference>
<dbReference type="InterPro" id="IPR001356">
    <property type="entry name" value="HD"/>
</dbReference>
<feature type="region of interest" description="Disordered" evidence="14">
    <location>
        <begin position="132"/>
        <end position="163"/>
    </location>
</feature>
<comment type="caution">
    <text evidence="16">The sequence shown here is derived from an EMBL/GenBank/DDBJ whole genome shotgun (WGS) entry which is preliminary data.</text>
</comment>
<evidence type="ECO:0000259" key="15">
    <source>
        <dbReference type="PROSITE" id="PS50071"/>
    </source>
</evidence>
<proteinExistence type="inferred from homology"/>
<keyword evidence="9 12" id="KW-0539">Nucleus</keyword>
<evidence type="ECO:0000313" key="17">
    <source>
        <dbReference type="Proteomes" id="UP000250572"/>
    </source>
</evidence>
<keyword evidence="2" id="KW-0217">Developmental protein</keyword>
<evidence type="ECO:0000256" key="7">
    <source>
        <dbReference type="ARBA" id="ARBA00023155"/>
    </source>
</evidence>
<gene>
    <name evidence="16" type="ORF">CCH79_00012976</name>
</gene>
<keyword evidence="5" id="KW-0805">Transcription regulation</keyword>
<dbReference type="Proteomes" id="UP000250572">
    <property type="component" value="Unassembled WGS sequence"/>
</dbReference>
<evidence type="ECO:0000256" key="4">
    <source>
        <dbReference type="ARBA" id="ARBA00022902"/>
    </source>
</evidence>
<evidence type="ECO:0000256" key="3">
    <source>
        <dbReference type="ARBA" id="ARBA00022782"/>
    </source>
</evidence>
<organism evidence="16 17">
    <name type="scientific">Gambusia affinis</name>
    <name type="common">Western mosquitofish</name>
    <name type="synonym">Heterandria affinis</name>
    <dbReference type="NCBI Taxonomy" id="33528"/>
    <lineage>
        <taxon>Eukaryota</taxon>
        <taxon>Metazoa</taxon>
        <taxon>Chordata</taxon>
        <taxon>Craniata</taxon>
        <taxon>Vertebrata</taxon>
        <taxon>Euteleostomi</taxon>
        <taxon>Actinopterygii</taxon>
        <taxon>Neopterygii</taxon>
        <taxon>Teleostei</taxon>
        <taxon>Neoteleostei</taxon>
        <taxon>Acanthomorphata</taxon>
        <taxon>Ovalentaria</taxon>
        <taxon>Atherinomorphae</taxon>
        <taxon>Cyprinodontiformes</taxon>
        <taxon>Poeciliidae</taxon>
        <taxon>Poeciliinae</taxon>
        <taxon>Gambusia</taxon>
    </lineage>
</organism>
<feature type="domain" description="Homeobox" evidence="15">
    <location>
        <begin position="447"/>
        <end position="507"/>
    </location>
</feature>
<accession>A0A315W266</accession>
<dbReference type="GO" id="GO:0030154">
    <property type="term" value="P:cell differentiation"/>
    <property type="evidence" value="ECO:0007669"/>
    <property type="project" value="UniProtKB-KW"/>
</dbReference>
<reference evidence="16 17" key="1">
    <citation type="journal article" date="2018" name="G3 (Bethesda)">
        <title>A High-Quality Reference Genome for the Invasive Mosquitofish Gambusia affinis Using a Chicago Library.</title>
        <authorList>
            <person name="Hoffberg S.L."/>
            <person name="Troendle N.J."/>
            <person name="Glenn T.C."/>
            <person name="Mahmud O."/>
            <person name="Louha S."/>
            <person name="Chalopin D."/>
            <person name="Bennetzen J.L."/>
            <person name="Mauricio R."/>
        </authorList>
    </citation>
    <scope>NUCLEOTIDE SEQUENCE [LARGE SCALE GENOMIC DNA]</scope>
    <source>
        <strain evidence="16">NE01/NJP1002.9</strain>
        <tissue evidence="16">Muscle</tissue>
    </source>
</reference>
<dbReference type="GO" id="GO:0007399">
    <property type="term" value="P:nervous system development"/>
    <property type="evidence" value="ECO:0007669"/>
    <property type="project" value="UniProtKB-KW"/>
</dbReference>
<feature type="compositionally biased region" description="Basic and acidic residues" evidence="14">
    <location>
        <begin position="368"/>
        <end position="394"/>
    </location>
</feature>
<evidence type="ECO:0000256" key="9">
    <source>
        <dbReference type="ARBA" id="ARBA00023242"/>
    </source>
</evidence>
<evidence type="ECO:0000256" key="6">
    <source>
        <dbReference type="ARBA" id="ARBA00023125"/>
    </source>
</evidence>
<dbReference type="InterPro" id="IPR020479">
    <property type="entry name" value="HD_metazoa"/>
</dbReference>
<feature type="compositionally biased region" description="Basic and acidic residues" evidence="14">
    <location>
        <begin position="145"/>
        <end position="155"/>
    </location>
</feature>
<dbReference type="Gene3D" id="1.10.10.60">
    <property type="entry name" value="Homeodomain-like"/>
    <property type="match status" value="2"/>
</dbReference>
<feature type="DNA-binding region" description="Homeobox" evidence="12">
    <location>
        <begin position="182"/>
        <end position="241"/>
    </location>
</feature>
<dbReference type="CDD" id="cd00086">
    <property type="entry name" value="homeodomain"/>
    <property type="match status" value="2"/>
</dbReference>
<keyword evidence="8" id="KW-0804">Transcription</keyword>
<evidence type="ECO:0000256" key="2">
    <source>
        <dbReference type="ARBA" id="ARBA00022473"/>
    </source>
</evidence>
<protein>
    <recommendedName>
        <fullName evidence="15">Homeobox domain-containing protein</fullName>
    </recommendedName>
</protein>
<comment type="function">
    <text evidence="11">Transcription factor involved in specification of neuronal cell types and which is required for inner ear and hypothalamus development. Binds to the 5'-CAAGTG-3' core sequence.</text>
</comment>
<dbReference type="PROSITE" id="PS50071">
    <property type="entry name" value="HOMEOBOX_2"/>
    <property type="match status" value="2"/>
</dbReference>
<evidence type="ECO:0000256" key="8">
    <source>
        <dbReference type="ARBA" id="ARBA00023163"/>
    </source>
</evidence>
<dbReference type="GO" id="GO:0000981">
    <property type="term" value="F:DNA-binding transcription factor activity, RNA polymerase II-specific"/>
    <property type="evidence" value="ECO:0007669"/>
    <property type="project" value="InterPro"/>
</dbReference>
<evidence type="ECO:0000256" key="13">
    <source>
        <dbReference type="RuleBase" id="RU000682"/>
    </source>
</evidence>
<dbReference type="AlphaFoldDB" id="A0A315W266"/>
<dbReference type="PANTHER" id="PTHR46110:SF3">
    <property type="entry name" value="HOMEOBOX PROTEIN HMX"/>
    <property type="match status" value="1"/>
</dbReference>
<dbReference type="GO" id="GO:0005634">
    <property type="term" value="C:nucleus"/>
    <property type="evidence" value="ECO:0007669"/>
    <property type="project" value="UniProtKB-SubCell"/>
</dbReference>